<keyword evidence="1" id="KW-1015">Disulfide bond</keyword>
<feature type="domain" description="C-type lectin" evidence="2">
    <location>
        <begin position="217"/>
        <end position="312"/>
    </location>
</feature>
<dbReference type="InterPro" id="IPR000477">
    <property type="entry name" value="RT_dom"/>
</dbReference>
<dbReference type="InterPro" id="IPR043502">
    <property type="entry name" value="DNA/RNA_pol_sf"/>
</dbReference>
<evidence type="ECO:0000259" key="2">
    <source>
        <dbReference type="SMART" id="SM00034"/>
    </source>
</evidence>
<sequence>MGEDEFSKVIHREAKHDDYEAVIKMASPDTFRDGFDYLPAKFHQYVDDPGTFMTVAEMGGIIVLVNVEIVKDGGAAVLSKTIRLSPTLIGKGLQGKIYKPSTFPKLYYQLLQRGKMQTTLHGVVDRQHPAVVRNMKRYSFSSMDECTFDVMYFQGDVSTLQNHLTAKNSSPQLTLVSHPALTPYQPPDIRRLLPPAFSTAVLSEGFVFVDWDPHKLSESNMNKFVDSSCYILVDSTEPAAKSLSFGGSYMTPRGRSQYRWSDGSMLATGDFSDWADGQPDTIYREKCVEIRPDFNYQWNNYECHRQQNFVCEKECPDLLAYVPFNRSCYLFSNSSRNYEGAEESCFQYDGRLIRVMDNETHQFILKHIMAYIDQTVSFWIGFKENGFNCADHQSGFRPLDNTTLQLARMIEEWTEAMDSGEIVGCVFLDLRKAFDKVWHAGLLSKLRAYGISGSMHNWFSSYLSERRQRVVIQGVASDWKSPLAGVPQGSVLGPTLFILYINDLASSCIQSQPNLFADDTSLSSSHHSIQHVVASLNRDLSSVSTWLSQWKLEANIDKCKAMFITTRAIPRPIPPVTLGGTILQVVTSHKHLGVTLTNTLSWSNHIDIISTKARRSSGLLCALRKNIPKDLLLRLYMTIVRPNLEYADIVWSGLTKRDQRTVESVQYQTTRIISGHFGLPYPSYESLYTELSLPSLQYRRKSHTTVTLYRLLNGRCPPHLQSLLPQTRDTNSRYPLRNSEHLTTPTKIYLWEQLRNKINREDKKASKRHYCVRVEKLKRDNPGKWYQEIKTKLNLQQQDLSIHIPGNETADSSFIANLIN</sequence>
<protein>
    <submittedName>
        <fullName evidence="3">NAT16 protein</fullName>
    </submittedName>
</protein>
<dbReference type="SUPFAM" id="SSF56436">
    <property type="entry name" value="C-type lectin-like"/>
    <property type="match status" value="2"/>
</dbReference>
<dbReference type="InterPro" id="IPR016186">
    <property type="entry name" value="C-type_lectin-like/link_sf"/>
</dbReference>
<dbReference type="InterPro" id="IPR056483">
    <property type="entry name" value="Hisat_C"/>
</dbReference>
<reference evidence="3" key="1">
    <citation type="submission" date="2022-01" db="EMBL/GenBank/DDBJ databases">
        <authorList>
            <person name="Braso-Vives M."/>
        </authorList>
    </citation>
    <scope>NUCLEOTIDE SEQUENCE</scope>
</reference>
<keyword evidence="4" id="KW-1185">Reference proteome</keyword>
<dbReference type="PROSITE" id="PS00615">
    <property type="entry name" value="C_TYPE_LECTIN_1"/>
    <property type="match status" value="1"/>
</dbReference>
<dbReference type="InterPro" id="IPR016187">
    <property type="entry name" value="CTDL_fold"/>
</dbReference>
<proteinExistence type="predicted"/>
<dbReference type="SUPFAM" id="SSF56672">
    <property type="entry name" value="DNA/RNA polymerases"/>
    <property type="match status" value="1"/>
</dbReference>
<organism evidence="3 4">
    <name type="scientific">Branchiostoma lanceolatum</name>
    <name type="common">Common lancelet</name>
    <name type="synonym">Amphioxus lanceolatum</name>
    <dbReference type="NCBI Taxonomy" id="7740"/>
    <lineage>
        <taxon>Eukaryota</taxon>
        <taxon>Metazoa</taxon>
        <taxon>Chordata</taxon>
        <taxon>Cephalochordata</taxon>
        <taxon>Leptocardii</taxon>
        <taxon>Amphioxiformes</taxon>
        <taxon>Branchiostomatidae</taxon>
        <taxon>Branchiostoma</taxon>
    </lineage>
</organism>
<name>A0A8K0EL94_BRALA</name>
<evidence type="ECO:0000313" key="3">
    <source>
        <dbReference type="EMBL" id="CAH1252397.1"/>
    </source>
</evidence>
<dbReference type="Pfam" id="PF00078">
    <property type="entry name" value="RVT_1"/>
    <property type="match status" value="1"/>
</dbReference>
<dbReference type="AlphaFoldDB" id="A0A8K0EL94"/>
<dbReference type="SMART" id="SM00034">
    <property type="entry name" value="CLECT"/>
    <property type="match status" value="2"/>
</dbReference>
<dbReference type="OrthoDB" id="412981at2759"/>
<evidence type="ECO:0000256" key="1">
    <source>
        <dbReference type="ARBA" id="ARBA00023157"/>
    </source>
</evidence>
<dbReference type="Pfam" id="PF24066">
    <property type="entry name" value="Hisat_C"/>
    <property type="match status" value="1"/>
</dbReference>
<dbReference type="Proteomes" id="UP000838412">
    <property type="component" value="Chromosome 19"/>
</dbReference>
<dbReference type="CDD" id="cd00037">
    <property type="entry name" value="CLECT"/>
    <property type="match status" value="1"/>
</dbReference>
<feature type="domain" description="C-type lectin" evidence="2">
    <location>
        <begin position="315"/>
        <end position="473"/>
    </location>
</feature>
<evidence type="ECO:0000313" key="4">
    <source>
        <dbReference type="Proteomes" id="UP000838412"/>
    </source>
</evidence>
<dbReference type="InterPro" id="IPR001304">
    <property type="entry name" value="C-type_lectin-like"/>
</dbReference>
<gene>
    <name evidence="3" type="primary">NAT16</name>
    <name evidence="3" type="ORF">BLAG_LOCUS12483</name>
</gene>
<accession>A0A8K0EL94</accession>
<dbReference type="Gene3D" id="3.10.100.10">
    <property type="entry name" value="Mannose-Binding Protein A, subunit A"/>
    <property type="match status" value="2"/>
</dbReference>
<dbReference type="InterPro" id="IPR018378">
    <property type="entry name" value="C-type_lectin_CS"/>
</dbReference>
<dbReference type="EMBL" id="OV696704">
    <property type="protein sequence ID" value="CAH1252397.1"/>
    <property type="molecule type" value="Genomic_DNA"/>
</dbReference>
<dbReference type="PANTHER" id="PTHR33332">
    <property type="entry name" value="REVERSE TRANSCRIPTASE DOMAIN-CONTAINING PROTEIN"/>
    <property type="match status" value="1"/>
</dbReference>
<dbReference type="CDD" id="cd01650">
    <property type="entry name" value="RT_nLTR_like"/>
    <property type="match status" value="1"/>
</dbReference>